<dbReference type="AlphaFoldDB" id="A0A9W6QUP1"/>
<dbReference type="Proteomes" id="UP001165042">
    <property type="component" value="Unassembled WGS sequence"/>
</dbReference>
<keyword evidence="3" id="KW-1185">Reference proteome</keyword>
<name>A0A9W6QUP1_9PSEU</name>
<dbReference type="EMBL" id="BSSD01000011">
    <property type="protein sequence ID" value="GLW94897.1"/>
    <property type="molecule type" value="Genomic_DNA"/>
</dbReference>
<comment type="caution">
    <text evidence="2">The sequence shown here is derived from an EMBL/GenBank/DDBJ whole genome shotgun (WGS) entry which is preliminary data.</text>
</comment>
<reference evidence="2" key="1">
    <citation type="submission" date="2023-02" db="EMBL/GenBank/DDBJ databases">
        <title>Actinokineospora globicatena NBRC 15670.</title>
        <authorList>
            <person name="Ichikawa N."/>
            <person name="Sato H."/>
            <person name="Tonouchi N."/>
        </authorList>
    </citation>
    <scope>NUCLEOTIDE SEQUENCE</scope>
    <source>
        <strain evidence="2">NBRC 15670</strain>
    </source>
</reference>
<proteinExistence type="predicted"/>
<organism evidence="2 3">
    <name type="scientific">Actinokineospora globicatena</name>
    <dbReference type="NCBI Taxonomy" id="103729"/>
    <lineage>
        <taxon>Bacteria</taxon>
        <taxon>Bacillati</taxon>
        <taxon>Actinomycetota</taxon>
        <taxon>Actinomycetes</taxon>
        <taxon>Pseudonocardiales</taxon>
        <taxon>Pseudonocardiaceae</taxon>
        <taxon>Actinokineospora</taxon>
    </lineage>
</organism>
<feature type="region of interest" description="Disordered" evidence="1">
    <location>
        <begin position="52"/>
        <end position="82"/>
    </location>
</feature>
<feature type="compositionally biased region" description="Basic and acidic residues" evidence="1">
    <location>
        <begin position="73"/>
        <end position="82"/>
    </location>
</feature>
<accession>A0A9W6QUP1</accession>
<gene>
    <name evidence="2" type="ORF">Aglo03_57130</name>
</gene>
<sequence length="82" mass="8596">MADLPAAGAGALSAVAVRTPPKVSAAVTTASTGATRVRLTFMARSSHREWTPHEALALAPAKDRTRPSNPALDPDRVPIKRL</sequence>
<evidence type="ECO:0000256" key="1">
    <source>
        <dbReference type="SAM" id="MobiDB-lite"/>
    </source>
</evidence>
<evidence type="ECO:0000313" key="2">
    <source>
        <dbReference type="EMBL" id="GLW94897.1"/>
    </source>
</evidence>
<protein>
    <submittedName>
        <fullName evidence="2">Uncharacterized protein</fullName>
    </submittedName>
</protein>
<evidence type="ECO:0000313" key="3">
    <source>
        <dbReference type="Proteomes" id="UP001165042"/>
    </source>
</evidence>